<keyword evidence="10" id="KW-1185">Reference proteome</keyword>
<evidence type="ECO:0000256" key="6">
    <source>
        <dbReference type="ARBA" id="ARBA00023136"/>
    </source>
</evidence>
<evidence type="ECO:0000256" key="3">
    <source>
        <dbReference type="ARBA" id="ARBA00022475"/>
    </source>
</evidence>
<dbReference type="PANTHER" id="PTHR30151">
    <property type="entry name" value="ALKANE SULFONATE ABC TRANSPORTER-RELATED, MEMBRANE SUBUNIT"/>
    <property type="match status" value="1"/>
</dbReference>
<evidence type="ECO:0000256" key="5">
    <source>
        <dbReference type="ARBA" id="ARBA00022989"/>
    </source>
</evidence>
<comment type="subcellular location">
    <subcellularLocation>
        <location evidence="1 7">Cell membrane</location>
        <topology evidence="1 7">Multi-pass membrane protein</topology>
    </subcellularLocation>
</comment>
<evidence type="ECO:0000313" key="9">
    <source>
        <dbReference type="EMBL" id="MVO85252.1"/>
    </source>
</evidence>
<dbReference type="PANTHER" id="PTHR30151:SF41">
    <property type="entry name" value="ABC TRANSPORTER PERMEASE PROTEIN"/>
    <property type="match status" value="1"/>
</dbReference>
<evidence type="ECO:0000256" key="7">
    <source>
        <dbReference type="RuleBase" id="RU363032"/>
    </source>
</evidence>
<proteinExistence type="inferred from homology"/>
<dbReference type="GO" id="GO:0005886">
    <property type="term" value="C:plasma membrane"/>
    <property type="evidence" value="ECO:0007669"/>
    <property type="project" value="UniProtKB-SubCell"/>
</dbReference>
<name>A0A6L6WSL3_9ACTN</name>
<keyword evidence="3" id="KW-1003">Cell membrane</keyword>
<dbReference type="SUPFAM" id="SSF161098">
    <property type="entry name" value="MetI-like"/>
    <property type="match status" value="1"/>
</dbReference>
<evidence type="ECO:0000256" key="2">
    <source>
        <dbReference type="ARBA" id="ARBA00022448"/>
    </source>
</evidence>
<feature type="transmembrane region" description="Helical" evidence="7">
    <location>
        <begin position="237"/>
        <end position="258"/>
    </location>
</feature>
<dbReference type="InterPro" id="IPR035906">
    <property type="entry name" value="MetI-like_sf"/>
</dbReference>
<gene>
    <name evidence="9" type="ORF">GPA10_10920</name>
</gene>
<feature type="transmembrane region" description="Helical" evidence="7">
    <location>
        <begin position="208"/>
        <end position="225"/>
    </location>
</feature>
<keyword evidence="2 7" id="KW-0813">Transport</keyword>
<evidence type="ECO:0000313" key="10">
    <source>
        <dbReference type="Proteomes" id="UP000483802"/>
    </source>
</evidence>
<comment type="similarity">
    <text evidence="7">Belongs to the binding-protein-dependent transport system permease family.</text>
</comment>
<dbReference type="RefSeq" id="WP_157165329.1">
    <property type="nucleotide sequence ID" value="NZ_WPNZ01000005.1"/>
</dbReference>
<keyword evidence="4 7" id="KW-0812">Transmembrane</keyword>
<evidence type="ECO:0000259" key="8">
    <source>
        <dbReference type="PROSITE" id="PS50928"/>
    </source>
</evidence>
<dbReference type="Proteomes" id="UP000483802">
    <property type="component" value="Unassembled WGS sequence"/>
</dbReference>
<dbReference type="CDD" id="cd06261">
    <property type="entry name" value="TM_PBP2"/>
    <property type="match status" value="1"/>
</dbReference>
<feature type="transmembrane region" description="Helical" evidence="7">
    <location>
        <begin position="181"/>
        <end position="202"/>
    </location>
</feature>
<sequence length="274" mass="28271">MTAPTPVEHRPGGARRRPAAARLRRLPAAPVSLAAGAAAWEAVGRTADASALPPLSTVLDRLVEATRQGTIASSLADSLVNLALGLVISLAAGLLVGTAMGRWRRVDAALGVYVHALLAAPSLVFAPVFFSLLGAGRASIVAVVVTYAVFVVVVNTAAGVRSVPPHLVEMAHSYGASERQVLVRVVLPAAAPLIMAGVRLGVGRAVTGMINGEMFISVVGLGRLVTEAGGRFDSAGVLAVLLIVIAVALAALALVQAVDRTVTRWVPRTWKEER</sequence>
<dbReference type="PROSITE" id="PS50928">
    <property type="entry name" value="ABC_TM1"/>
    <property type="match status" value="1"/>
</dbReference>
<dbReference type="Pfam" id="PF00528">
    <property type="entry name" value="BPD_transp_1"/>
    <property type="match status" value="1"/>
</dbReference>
<dbReference type="Gene3D" id="1.10.3720.10">
    <property type="entry name" value="MetI-like"/>
    <property type="match status" value="1"/>
</dbReference>
<comment type="caution">
    <text evidence="9">The sequence shown here is derived from an EMBL/GenBank/DDBJ whole genome shotgun (WGS) entry which is preliminary data.</text>
</comment>
<organism evidence="9 10">
    <name type="scientific">Streptomyces typhae</name>
    <dbReference type="NCBI Taxonomy" id="2681492"/>
    <lineage>
        <taxon>Bacteria</taxon>
        <taxon>Bacillati</taxon>
        <taxon>Actinomycetota</taxon>
        <taxon>Actinomycetes</taxon>
        <taxon>Kitasatosporales</taxon>
        <taxon>Streptomycetaceae</taxon>
        <taxon>Streptomyces</taxon>
    </lineage>
</organism>
<dbReference type="AlphaFoldDB" id="A0A6L6WSL3"/>
<feature type="transmembrane region" description="Helical" evidence="7">
    <location>
        <begin position="139"/>
        <end position="160"/>
    </location>
</feature>
<accession>A0A6L6WSL3</accession>
<feature type="domain" description="ABC transmembrane type-1" evidence="8">
    <location>
        <begin position="71"/>
        <end position="253"/>
    </location>
</feature>
<feature type="transmembrane region" description="Helical" evidence="7">
    <location>
        <begin position="79"/>
        <end position="100"/>
    </location>
</feature>
<dbReference type="InterPro" id="IPR000515">
    <property type="entry name" value="MetI-like"/>
</dbReference>
<feature type="transmembrane region" description="Helical" evidence="7">
    <location>
        <begin position="112"/>
        <end position="133"/>
    </location>
</feature>
<dbReference type="GO" id="GO:0055085">
    <property type="term" value="P:transmembrane transport"/>
    <property type="evidence" value="ECO:0007669"/>
    <property type="project" value="InterPro"/>
</dbReference>
<reference evidence="9 10" key="1">
    <citation type="submission" date="2019-11" db="EMBL/GenBank/DDBJ databases">
        <title>Streptomyces typhae sp. nov., a novel endophytic actinomycete isolated from the root of cattail pollen (Typha angustifolia L.).</title>
        <authorList>
            <person name="Peng C."/>
        </authorList>
    </citation>
    <scope>NUCLEOTIDE SEQUENCE [LARGE SCALE GENOMIC DNA]</scope>
    <source>
        <strain evidence="10">p1417</strain>
    </source>
</reference>
<protein>
    <submittedName>
        <fullName evidence="9">ABC transporter permease subunit</fullName>
    </submittedName>
</protein>
<evidence type="ECO:0000256" key="4">
    <source>
        <dbReference type="ARBA" id="ARBA00022692"/>
    </source>
</evidence>
<evidence type="ECO:0000256" key="1">
    <source>
        <dbReference type="ARBA" id="ARBA00004651"/>
    </source>
</evidence>
<keyword evidence="5 7" id="KW-1133">Transmembrane helix</keyword>
<dbReference type="EMBL" id="WPNZ01000005">
    <property type="protein sequence ID" value="MVO85252.1"/>
    <property type="molecule type" value="Genomic_DNA"/>
</dbReference>
<keyword evidence="6 7" id="KW-0472">Membrane</keyword>